<evidence type="ECO:0000256" key="1">
    <source>
        <dbReference type="SAM" id="MobiDB-lite"/>
    </source>
</evidence>
<protein>
    <submittedName>
        <fullName evidence="3">Putative secreted protein</fullName>
    </submittedName>
</protein>
<evidence type="ECO:0000256" key="2">
    <source>
        <dbReference type="SAM" id="SignalP"/>
    </source>
</evidence>
<keyword evidence="2" id="KW-0732">Signal</keyword>
<organism evidence="3">
    <name type="scientific">Anopheles triannulatus</name>
    <dbReference type="NCBI Taxonomy" id="58253"/>
    <lineage>
        <taxon>Eukaryota</taxon>
        <taxon>Metazoa</taxon>
        <taxon>Ecdysozoa</taxon>
        <taxon>Arthropoda</taxon>
        <taxon>Hexapoda</taxon>
        <taxon>Insecta</taxon>
        <taxon>Pterygota</taxon>
        <taxon>Neoptera</taxon>
        <taxon>Endopterygota</taxon>
        <taxon>Diptera</taxon>
        <taxon>Nematocera</taxon>
        <taxon>Culicoidea</taxon>
        <taxon>Culicidae</taxon>
        <taxon>Anophelinae</taxon>
        <taxon>Anopheles</taxon>
    </lineage>
</organism>
<evidence type="ECO:0000313" key="3">
    <source>
        <dbReference type="EMBL" id="MBW47071.1"/>
    </source>
</evidence>
<reference evidence="3" key="1">
    <citation type="submission" date="2018-01" db="EMBL/GenBank/DDBJ databases">
        <title>An insight into the sialome of Amazonian anophelines.</title>
        <authorList>
            <person name="Ribeiro J.M."/>
            <person name="Scarpassa V."/>
            <person name="Calvo E."/>
        </authorList>
    </citation>
    <scope>NUCLEOTIDE SEQUENCE</scope>
    <source>
        <tissue evidence="3">Salivary glands</tissue>
    </source>
</reference>
<accession>A0A2M4B1Y6</accession>
<feature type="signal peptide" evidence="2">
    <location>
        <begin position="1"/>
        <end position="17"/>
    </location>
</feature>
<name>A0A2M4B1Y6_9DIPT</name>
<dbReference type="AlphaFoldDB" id="A0A2M4B1Y6"/>
<feature type="chain" id="PRO_5014663014" evidence="2">
    <location>
        <begin position="18"/>
        <end position="105"/>
    </location>
</feature>
<feature type="region of interest" description="Disordered" evidence="1">
    <location>
        <begin position="75"/>
        <end position="105"/>
    </location>
</feature>
<sequence length="105" mass="11570">MLMLLLALPLLEILLFANHTLHTHSSFLPTDTLFFMCGEGRRATSTKMVWGTTHNPCAKLTQLLDSLGIIAPQRHHGNNDHHVGGRSTIGDDSREAKTNIASRAQ</sequence>
<dbReference type="EMBL" id="GGFK01013750">
    <property type="protein sequence ID" value="MBW47071.1"/>
    <property type="molecule type" value="Transcribed_RNA"/>
</dbReference>
<proteinExistence type="predicted"/>
<feature type="compositionally biased region" description="Basic and acidic residues" evidence="1">
    <location>
        <begin position="77"/>
        <end position="97"/>
    </location>
</feature>